<feature type="transmembrane region" description="Helical" evidence="1">
    <location>
        <begin position="6"/>
        <end position="27"/>
    </location>
</feature>
<reference evidence="2" key="2">
    <citation type="submission" date="2014-03" db="EMBL/GenBank/DDBJ databases">
        <authorList>
            <person name="Urmite Genomes"/>
        </authorList>
    </citation>
    <scope>NUCLEOTIDE SEQUENCE</scope>
    <source>
        <strain evidence="2">DSM 44829</strain>
    </source>
</reference>
<accession>W9AIU1</accession>
<keyword evidence="3" id="KW-1185">Reference proteome</keyword>
<keyword evidence="1" id="KW-1133">Transmembrane helix</keyword>
<comment type="caution">
    <text evidence="2">The sequence shown here is derived from an EMBL/GenBank/DDBJ whole genome shotgun (WGS) entry which is preliminary data.</text>
</comment>
<keyword evidence="1" id="KW-0812">Transmembrane</keyword>
<dbReference type="Proteomes" id="UP000028870">
    <property type="component" value="Unassembled WGS sequence"/>
</dbReference>
<protein>
    <submittedName>
        <fullName evidence="2">Uncharacterized protein</fullName>
    </submittedName>
</protein>
<dbReference type="EMBL" id="CCBB010000001">
    <property type="protein sequence ID" value="CDO05403.1"/>
    <property type="molecule type" value="Genomic_DNA"/>
</dbReference>
<dbReference type="AlphaFoldDB" id="W9AIU1"/>
<dbReference type="STRING" id="258533.BN977_00171"/>
<proteinExistence type="predicted"/>
<dbReference type="RefSeq" id="WP_165576273.1">
    <property type="nucleotide sequence ID" value="NZ_CCBB010000001.1"/>
</dbReference>
<organism evidence="2 3">
    <name type="scientific">Mycolicibacterium cosmeticum</name>
    <dbReference type="NCBI Taxonomy" id="258533"/>
    <lineage>
        <taxon>Bacteria</taxon>
        <taxon>Bacillati</taxon>
        <taxon>Actinomycetota</taxon>
        <taxon>Actinomycetes</taxon>
        <taxon>Mycobacteriales</taxon>
        <taxon>Mycobacteriaceae</taxon>
        <taxon>Mycolicibacterium</taxon>
    </lineage>
</organism>
<reference evidence="2" key="1">
    <citation type="submission" date="2014-03" db="EMBL/GenBank/DDBJ databases">
        <title>Draft Genome Sequence of Mycobacterium cosmeticum DSM 44829.</title>
        <authorList>
            <person name="Croce O."/>
            <person name="Robert C."/>
            <person name="Raoult D."/>
            <person name="Drancourt M."/>
        </authorList>
    </citation>
    <scope>NUCLEOTIDE SEQUENCE [LARGE SCALE GENOMIC DNA]</scope>
    <source>
        <strain evidence="2">DSM 44829</strain>
    </source>
</reference>
<keyword evidence="1" id="KW-0472">Membrane</keyword>
<evidence type="ECO:0000313" key="3">
    <source>
        <dbReference type="Proteomes" id="UP000028870"/>
    </source>
</evidence>
<name>W9AIU1_MYCCO</name>
<evidence type="ECO:0000313" key="2">
    <source>
        <dbReference type="EMBL" id="CDO05403.1"/>
    </source>
</evidence>
<evidence type="ECO:0000256" key="1">
    <source>
        <dbReference type="SAM" id="Phobius"/>
    </source>
</evidence>
<gene>
    <name evidence="2" type="ORF">BN977_00171</name>
</gene>
<sequence length="46" mass="4898">MTRLTTDAAIAALFAGAVMLGVLLRGLGRLVDRPKNPPPDKESHAR</sequence>